<accession>A0A078AKY5</accession>
<feature type="domain" description="SPX" evidence="3">
    <location>
        <begin position="1"/>
        <end position="103"/>
    </location>
</feature>
<dbReference type="InterPro" id="IPR004331">
    <property type="entry name" value="SPX_dom"/>
</dbReference>
<evidence type="ECO:0000256" key="1">
    <source>
        <dbReference type="SAM" id="MobiDB-lite"/>
    </source>
</evidence>
<dbReference type="InParanoid" id="A0A078AKY5"/>
<feature type="region of interest" description="Disordered" evidence="1">
    <location>
        <begin position="135"/>
        <end position="158"/>
    </location>
</feature>
<feature type="transmembrane region" description="Helical" evidence="2">
    <location>
        <begin position="333"/>
        <end position="353"/>
    </location>
</feature>
<keyword evidence="5" id="KW-1185">Reference proteome</keyword>
<reference evidence="4 5" key="1">
    <citation type="submission" date="2014-06" db="EMBL/GenBank/DDBJ databases">
        <authorList>
            <person name="Swart Estienne"/>
        </authorList>
    </citation>
    <scope>NUCLEOTIDE SEQUENCE [LARGE SCALE GENOMIC DNA]</scope>
    <source>
        <strain evidence="4 5">130c</strain>
    </source>
</reference>
<keyword evidence="2" id="KW-0472">Membrane</keyword>
<evidence type="ECO:0000313" key="4">
    <source>
        <dbReference type="EMBL" id="CDW83030.1"/>
    </source>
</evidence>
<name>A0A078AKY5_STYLE</name>
<protein>
    <recommendedName>
        <fullName evidence="3">SPX domain-containing protein</fullName>
    </recommendedName>
</protein>
<dbReference type="EMBL" id="CCKQ01011459">
    <property type="protein sequence ID" value="CDW83030.1"/>
    <property type="molecule type" value="Genomic_DNA"/>
</dbReference>
<evidence type="ECO:0000256" key="2">
    <source>
        <dbReference type="SAM" id="Phobius"/>
    </source>
</evidence>
<dbReference type="Proteomes" id="UP000039865">
    <property type="component" value="Unassembled WGS sequence"/>
</dbReference>
<dbReference type="OrthoDB" id="5588846at2759"/>
<keyword evidence="2" id="KW-0812">Transmembrane</keyword>
<feature type="transmembrane region" description="Helical" evidence="2">
    <location>
        <begin position="298"/>
        <end position="327"/>
    </location>
</feature>
<evidence type="ECO:0000313" key="5">
    <source>
        <dbReference type="Proteomes" id="UP000039865"/>
    </source>
</evidence>
<gene>
    <name evidence="4" type="primary">Contig7199.g7707</name>
    <name evidence="4" type="ORF">STYLEM_12069</name>
</gene>
<dbReference type="AlphaFoldDB" id="A0A078AKY5"/>
<proteinExistence type="predicted"/>
<organism evidence="4 5">
    <name type="scientific">Stylonychia lemnae</name>
    <name type="common">Ciliate</name>
    <dbReference type="NCBI Taxonomy" id="5949"/>
    <lineage>
        <taxon>Eukaryota</taxon>
        <taxon>Sar</taxon>
        <taxon>Alveolata</taxon>
        <taxon>Ciliophora</taxon>
        <taxon>Intramacronucleata</taxon>
        <taxon>Spirotrichea</taxon>
        <taxon>Stichotrichia</taxon>
        <taxon>Sporadotrichida</taxon>
        <taxon>Oxytrichidae</taxon>
        <taxon>Stylonychinae</taxon>
        <taxon>Stylonychia</taxon>
    </lineage>
</organism>
<feature type="compositionally biased region" description="Basic and acidic residues" evidence="1">
    <location>
        <begin position="135"/>
        <end position="146"/>
    </location>
</feature>
<keyword evidence="2" id="KW-1133">Transmembrane helix</keyword>
<sequence length="433" mass="50276">MTLRCMQELEQSHQARIEIDEMKRVQSQDEMKASDMLSGTIIGQIQNDAGEHSLIVIMENLTRIGQEIIEISKFVELNVTAIRKILKKFDKQFKGFAIALLDNQTLLRSHHQVARCVQDLKFIYNKRSAQEYKQKFNKSRTVDQSHNKSQNKSTAKIREPLLGSLKNGNDEDIAQFEGQQSTKKLLSSQNELKLVKSKLSILESTMSIIDEALISVKYSSIYAIKLNQRLKTSQYEKNLKVQSDYFKPLNVNKKVQRQRQQQIYNEGMAFKALIRSYSSPPQQMSFLVNIEMEPENMVALLFFLIGRLLAISSGCKFTFTTAFIINFYKLTEYFMILAMVLWIITFLLFAFTFHEPMKENANFANYQIEFSIKKLENGKQFLQNPFKQSEKFSFLMAAPITFPEHITRWIQQGDQIGDFQNANYIDHNAWIAI</sequence>
<dbReference type="PROSITE" id="PS51382">
    <property type="entry name" value="SPX"/>
    <property type="match status" value="1"/>
</dbReference>
<evidence type="ECO:0000259" key="3">
    <source>
        <dbReference type="PROSITE" id="PS51382"/>
    </source>
</evidence>